<protein>
    <recommendedName>
        <fullName evidence="1">Transposable element P transposase-like RNase H C-terminal domain-containing protein</fullName>
    </recommendedName>
</protein>
<dbReference type="EMBL" id="JASPKY010000020">
    <property type="protein sequence ID" value="KAK9752427.1"/>
    <property type="molecule type" value="Genomic_DNA"/>
</dbReference>
<proteinExistence type="predicted"/>
<name>A0AAW1N1I2_POPJA</name>
<accession>A0AAW1N1I2</accession>
<evidence type="ECO:0000313" key="3">
    <source>
        <dbReference type="Proteomes" id="UP001458880"/>
    </source>
</evidence>
<evidence type="ECO:0000259" key="1">
    <source>
        <dbReference type="Pfam" id="PF21789"/>
    </source>
</evidence>
<dbReference type="InterPro" id="IPR036691">
    <property type="entry name" value="Endo/exonu/phosph_ase_sf"/>
</dbReference>
<dbReference type="Pfam" id="PF21789">
    <property type="entry name" value="TNP-like_RNaseH_C"/>
    <property type="match status" value="1"/>
</dbReference>
<sequence>MTKITEQLRLKNKTYLMPFQKGIIMTNTAVQLLFRDLQTRFQFSYLLTYPLNQDVLEHFFSVIRAKGGLHDHPDAIEFKYRLRDYLLGKKRSNPKPWKQTNLCDCQSGRGYRYHLTLNRGNKPTFVTANLAEVIDITVSTPRLASWVKQWRVSDEPSLSDHRYVRFNIEVPQISIIRYHRYELNPF</sequence>
<feature type="domain" description="Transposable element P transposase-like RNase H C-terminal" evidence="1">
    <location>
        <begin position="49"/>
        <end position="79"/>
    </location>
</feature>
<dbReference type="Proteomes" id="UP001458880">
    <property type="component" value="Unassembled WGS sequence"/>
</dbReference>
<dbReference type="SUPFAM" id="SSF56219">
    <property type="entry name" value="DNase I-like"/>
    <property type="match status" value="1"/>
</dbReference>
<keyword evidence="3" id="KW-1185">Reference proteome</keyword>
<reference evidence="2 3" key="1">
    <citation type="journal article" date="2024" name="BMC Genomics">
        <title>De novo assembly and annotation of Popillia japonica's genome with initial clues to its potential as an invasive pest.</title>
        <authorList>
            <person name="Cucini C."/>
            <person name="Boschi S."/>
            <person name="Funari R."/>
            <person name="Cardaioli E."/>
            <person name="Iannotti N."/>
            <person name="Marturano G."/>
            <person name="Paoli F."/>
            <person name="Bruttini M."/>
            <person name="Carapelli A."/>
            <person name="Frati F."/>
            <person name="Nardi F."/>
        </authorList>
    </citation>
    <scope>NUCLEOTIDE SEQUENCE [LARGE SCALE GENOMIC DNA]</scope>
    <source>
        <strain evidence="2">DMR45628</strain>
    </source>
</reference>
<evidence type="ECO:0000313" key="2">
    <source>
        <dbReference type="EMBL" id="KAK9752427.1"/>
    </source>
</evidence>
<organism evidence="2 3">
    <name type="scientific">Popillia japonica</name>
    <name type="common">Japanese beetle</name>
    <dbReference type="NCBI Taxonomy" id="7064"/>
    <lineage>
        <taxon>Eukaryota</taxon>
        <taxon>Metazoa</taxon>
        <taxon>Ecdysozoa</taxon>
        <taxon>Arthropoda</taxon>
        <taxon>Hexapoda</taxon>
        <taxon>Insecta</taxon>
        <taxon>Pterygota</taxon>
        <taxon>Neoptera</taxon>
        <taxon>Endopterygota</taxon>
        <taxon>Coleoptera</taxon>
        <taxon>Polyphaga</taxon>
        <taxon>Scarabaeiformia</taxon>
        <taxon>Scarabaeidae</taxon>
        <taxon>Rutelinae</taxon>
        <taxon>Popillia</taxon>
    </lineage>
</organism>
<dbReference type="AlphaFoldDB" id="A0AAW1N1I2"/>
<gene>
    <name evidence="2" type="ORF">QE152_g4235</name>
</gene>
<comment type="caution">
    <text evidence="2">The sequence shown here is derived from an EMBL/GenBank/DDBJ whole genome shotgun (WGS) entry which is preliminary data.</text>
</comment>
<dbReference type="Gene3D" id="3.60.10.10">
    <property type="entry name" value="Endonuclease/exonuclease/phosphatase"/>
    <property type="match status" value="1"/>
</dbReference>
<dbReference type="InterPro" id="IPR048367">
    <property type="entry name" value="TNP-like_RNaseH_C"/>
</dbReference>